<dbReference type="InterPro" id="IPR003010">
    <property type="entry name" value="C-N_Hydrolase"/>
</dbReference>
<accession>A0A9N9YG75</accession>
<dbReference type="OrthoDB" id="412018at2759"/>
<dbReference type="InterPro" id="IPR036526">
    <property type="entry name" value="C-N_Hydrolase_sf"/>
</dbReference>
<organism evidence="3 4">
    <name type="scientific">Clonostachys rhizophaga</name>
    <dbReference type="NCBI Taxonomy" id="160324"/>
    <lineage>
        <taxon>Eukaryota</taxon>
        <taxon>Fungi</taxon>
        <taxon>Dikarya</taxon>
        <taxon>Ascomycota</taxon>
        <taxon>Pezizomycotina</taxon>
        <taxon>Sordariomycetes</taxon>
        <taxon>Hypocreomycetidae</taxon>
        <taxon>Hypocreales</taxon>
        <taxon>Bionectriaceae</taxon>
        <taxon>Clonostachys</taxon>
    </lineage>
</organism>
<dbReference type="GO" id="GO:0016811">
    <property type="term" value="F:hydrolase activity, acting on carbon-nitrogen (but not peptide) bonds, in linear amides"/>
    <property type="evidence" value="ECO:0007669"/>
    <property type="project" value="TreeGrafter"/>
</dbReference>
<evidence type="ECO:0000313" key="4">
    <source>
        <dbReference type="Proteomes" id="UP000696573"/>
    </source>
</evidence>
<sequence length="324" mass="35288">MYWKKLLVTLVDLQRRKFDDLRYTSCNSTLTSATLPTPLKYTSINPDAQPTDLSSNFNRAAEYIRNAAQDGASIAVLPEYHLAGFCEQLQDPEAATRQSAEYLKRYQTLAKELHIGIAPGTVLEPKTQGGVAGDHTGPLANVAYFIGPDGELLGRYQKKNLWHPERPHIAADTESPHRAFDTPWGRVGLLVCWDIAFPEAFRALIADGARIVICPSYWVAGDGGEGRRFNSSCEALFLQNVCVARAFENACAVVFVNAAAPLGSTDGKDLLGKEYVGQSQVAMPFQGSQGTLGAAEGLSVVEIEMEALDVAEDVYKVRQDMATA</sequence>
<name>A0A9N9YG75_9HYPO</name>
<dbReference type="AlphaFoldDB" id="A0A9N9YG75"/>
<dbReference type="CDD" id="cd07197">
    <property type="entry name" value="nitrilase"/>
    <property type="match status" value="1"/>
</dbReference>
<comment type="caution">
    <text evidence="3">The sequence shown here is derived from an EMBL/GenBank/DDBJ whole genome shotgun (WGS) entry which is preliminary data.</text>
</comment>
<dbReference type="InterPro" id="IPR050345">
    <property type="entry name" value="Aliph_Amidase/BUP"/>
</dbReference>
<evidence type="ECO:0000256" key="1">
    <source>
        <dbReference type="ARBA" id="ARBA00022801"/>
    </source>
</evidence>
<dbReference type="PANTHER" id="PTHR43674:SF16">
    <property type="entry name" value="CARBON-NITROGEN FAMILY, PUTATIVE (AFU_ORTHOLOGUE AFUA_5G02350)-RELATED"/>
    <property type="match status" value="1"/>
</dbReference>
<dbReference type="PANTHER" id="PTHR43674">
    <property type="entry name" value="NITRILASE C965.09-RELATED"/>
    <property type="match status" value="1"/>
</dbReference>
<dbReference type="PROSITE" id="PS50263">
    <property type="entry name" value="CN_HYDROLASE"/>
    <property type="match status" value="1"/>
</dbReference>
<keyword evidence="1" id="KW-0378">Hydrolase</keyword>
<evidence type="ECO:0000259" key="2">
    <source>
        <dbReference type="PROSITE" id="PS50263"/>
    </source>
</evidence>
<dbReference type="SUPFAM" id="SSF56317">
    <property type="entry name" value="Carbon-nitrogen hydrolase"/>
    <property type="match status" value="1"/>
</dbReference>
<gene>
    <name evidence="3" type="ORF">CRHIZ90672A_00019195</name>
</gene>
<feature type="domain" description="CN hydrolase" evidence="2">
    <location>
        <begin position="39"/>
        <end position="316"/>
    </location>
</feature>
<dbReference type="Pfam" id="PF00795">
    <property type="entry name" value="CN_hydrolase"/>
    <property type="match status" value="1"/>
</dbReference>
<feature type="non-terminal residue" evidence="3">
    <location>
        <position position="324"/>
    </location>
</feature>
<keyword evidence="4" id="KW-1185">Reference proteome</keyword>
<dbReference type="Proteomes" id="UP000696573">
    <property type="component" value="Unassembled WGS sequence"/>
</dbReference>
<evidence type="ECO:0000313" key="3">
    <source>
        <dbReference type="EMBL" id="CAH0020018.1"/>
    </source>
</evidence>
<proteinExistence type="predicted"/>
<reference evidence="3" key="1">
    <citation type="submission" date="2021-10" db="EMBL/GenBank/DDBJ databases">
        <authorList>
            <person name="Piombo E."/>
        </authorList>
    </citation>
    <scope>NUCLEOTIDE SEQUENCE</scope>
</reference>
<protein>
    <recommendedName>
        <fullName evidence="2">CN hydrolase domain-containing protein</fullName>
    </recommendedName>
</protein>
<dbReference type="EMBL" id="CABFNQ020000604">
    <property type="protein sequence ID" value="CAH0020018.1"/>
    <property type="molecule type" value="Genomic_DNA"/>
</dbReference>
<dbReference type="Gene3D" id="3.60.110.10">
    <property type="entry name" value="Carbon-nitrogen hydrolase"/>
    <property type="match status" value="1"/>
</dbReference>